<dbReference type="RefSeq" id="YP_009114020.1">
    <property type="nucleotide sequence ID" value="NC_026053.1"/>
</dbReference>
<keyword evidence="2" id="KW-0813">Transport</keyword>
<dbReference type="EMBL" id="KF290995">
    <property type="protein sequence ID" value="AGW30459.1"/>
    <property type="molecule type" value="Genomic_DNA"/>
</dbReference>
<reference evidence="9" key="1">
    <citation type="submission" date="2013-06" db="EMBL/GenBank/DDBJ databases">
        <title>Complete mitochondrion genomes reveal florideophycean red algal diversity.</title>
        <authorList>
            <person name="Yang E.C."/>
            <person name="Kim K.M."/>
            <person name="Boo S.M."/>
            <person name="Yoon H.S."/>
        </authorList>
    </citation>
    <scope>NUCLEOTIDE SEQUENCE</scope>
</reference>
<evidence type="ECO:0000256" key="7">
    <source>
        <dbReference type="ARBA" id="ARBA00023136"/>
    </source>
</evidence>
<feature type="transmembrane region" description="Helical" evidence="8">
    <location>
        <begin position="26"/>
        <end position="43"/>
    </location>
</feature>
<keyword evidence="5" id="KW-0406">Ion transport</keyword>
<keyword evidence="8" id="KW-1133">Transmembrane helix</keyword>
<keyword evidence="3" id="KW-0138">CF(0)</keyword>
<dbReference type="GeneID" id="22834510"/>
<evidence type="ECO:0000256" key="2">
    <source>
        <dbReference type="ARBA" id="ARBA00022448"/>
    </source>
</evidence>
<organism evidence="9">
    <name type="scientific">Gelidium elegans</name>
    <name type="common">Red alga</name>
    <dbReference type="NCBI Taxonomy" id="37200"/>
    <lineage>
        <taxon>Eukaryota</taxon>
        <taxon>Rhodophyta</taxon>
        <taxon>Florideophyceae</taxon>
        <taxon>Rhodymeniophycidae</taxon>
        <taxon>Gelidiales</taxon>
        <taxon>Gelidiaceae</taxon>
        <taxon>Gelidium</taxon>
    </lineage>
</organism>
<sequence length="180" mass="21333">MFNITIFILTLLILISQNILLLNEESLILFCFVIFIWLMYNKLKSSVQHDLESKALSIYNSIESSFNSTLLLLKLELSIQQSAKSLINDFFNLKQHFVKLTTFVTVNLKKFTLNNFQKSYKKKLVFTQRLEKQTSKLLALLIAKKLNKVVNLHQYYLKDFPLITWNCIYKISLREYFEMI</sequence>
<dbReference type="AlphaFoldDB" id="A0A0A6ZJE8"/>
<geneLocation type="mitochondrion" evidence="9"/>
<dbReference type="GO" id="GO:0015986">
    <property type="term" value="P:proton motive force-driven ATP synthesis"/>
    <property type="evidence" value="ECO:0007669"/>
    <property type="project" value="InterPro"/>
</dbReference>
<proteinExistence type="predicted"/>
<protein>
    <submittedName>
        <fullName evidence="9">ATP synthase B chain</fullName>
    </submittedName>
</protein>
<keyword evidence="7 8" id="KW-0472">Membrane</keyword>
<dbReference type="GO" id="GO:0015078">
    <property type="term" value="F:proton transmembrane transporter activity"/>
    <property type="evidence" value="ECO:0007669"/>
    <property type="project" value="InterPro"/>
</dbReference>
<gene>
    <name evidence="9" type="primary">ymf39</name>
    <name evidence="9" type="ORF">Geli.eleg.mt.08</name>
</gene>
<evidence type="ECO:0000256" key="4">
    <source>
        <dbReference type="ARBA" id="ARBA00022781"/>
    </source>
</evidence>
<name>A0A0A6ZJE8_GELEL</name>
<dbReference type="InterPro" id="IPR008688">
    <property type="entry name" value="ATP_synth_Bsub_B/MI25"/>
</dbReference>
<accession>A0A0A6ZJE8</accession>
<comment type="subcellular location">
    <subcellularLocation>
        <location evidence="1">Mitochondrion membrane</location>
    </subcellularLocation>
</comment>
<evidence type="ECO:0000256" key="5">
    <source>
        <dbReference type="ARBA" id="ARBA00023065"/>
    </source>
</evidence>
<evidence type="ECO:0000256" key="1">
    <source>
        <dbReference type="ARBA" id="ARBA00004325"/>
    </source>
</evidence>
<dbReference type="GO" id="GO:0045259">
    <property type="term" value="C:proton-transporting ATP synthase complex"/>
    <property type="evidence" value="ECO:0007669"/>
    <property type="project" value="UniProtKB-KW"/>
</dbReference>
<keyword evidence="8" id="KW-0812">Transmembrane</keyword>
<dbReference type="Pfam" id="PF05405">
    <property type="entry name" value="Mt_ATP-synt_B"/>
    <property type="match status" value="1"/>
</dbReference>
<evidence type="ECO:0000256" key="8">
    <source>
        <dbReference type="SAM" id="Phobius"/>
    </source>
</evidence>
<dbReference type="GO" id="GO:0031966">
    <property type="term" value="C:mitochondrial membrane"/>
    <property type="evidence" value="ECO:0007669"/>
    <property type="project" value="UniProtKB-SubCell"/>
</dbReference>
<keyword evidence="4" id="KW-0375">Hydrogen ion transport</keyword>
<evidence type="ECO:0000256" key="6">
    <source>
        <dbReference type="ARBA" id="ARBA00023128"/>
    </source>
</evidence>
<evidence type="ECO:0000313" key="9">
    <source>
        <dbReference type="EMBL" id="AGW30459.1"/>
    </source>
</evidence>
<keyword evidence="6 9" id="KW-0496">Mitochondrion</keyword>
<evidence type="ECO:0000256" key="3">
    <source>
        <dbReference type="ARBA" id="ARBA00022547"/>
    </source>
</evidence>